<feature type="compositionally biased region" description="Low complexity" evidence="12">
    <location>
        <begin position="922"/>
        <end position="937"/>
    </location>
</feature>
<evidence type="ECO:0000256" key="3">
    <source>
        <dbReference type="ARBA" id="ARBA00022475"/>
    </source>
</evidence>
<dbReference type="GO" id="GO:0004930">
    <property type="term" value="F:G protein-coupled receptor activity"/>
    <property type="evidence" value="ECO:0007669"/>
    <property type="project" value="UniProtKB-KW"/>
</dbReference>
<dbReference type="InterPro" id="IPR050726">
    <property type="entry name" value="mGluR"/>
</dbReference>
<feature type="transmembrane region" description="Helical" evidence="13">
    <location>
        <begin position="680"/>
        <end position="700"/>
    </location>
</feature>
<feature type="compositionally biased region" description="Polar residues" evidence="12">
    <location>
        <begin position="938"/>
        <end position="953"/>
    </location>
</feature>
<dbReference type="InterPro" id="IPR038550">
    <property type="entry name" value="GPCR_3_9-Cys_sf"/>
</dbReference>
<dbReference type="InterPro" id="IPR000337">
    <property type="entry name" value="GPCR_3"/>
</dbReference>
<organism evidence="16 17">
    <name type="scientific">Daphnia galeata</name>
    <dbReference type="NCBI Taxonomy" id="27404"/>
    <lineage>
        <taxon>Eukaryota</taxon>
        <taxon>Metazoa</taxon>
        <taxon>Ecdysozoa</taxon>
        <taxon>Arthropoda</taxon>
        <taxon>Crustacea</taxon>
        <taxon>Branchiopoda</taxon>
        <taxon>Diplostraca</taxon>
        <taxon>Cladocera</taxon>
        <taxon>Anomopoda</taxon>
        <taxon>Daphniidae</taxon>
        <taxon>Daphnia</taxon>
    </lineage>
</organism>
<dbReference type="SUPFAM" id="SSF53822">
    <property type="entry name" value="Periplasmic binding protein-like I"/>
    <property type="match status" value="1"/>
</dbReference>
<evidence type="ECO:0000313" key="16">
    <source>
        <dbReference type="EMBL" id="CAH0099317.1"/>
    </source>
</evidence>
<proteinExistence type="inferred from homology"/>
<dbReference type="InterPro" id="IPR000162">
    <property type="entry name" value="GPCR_3_mtglu_rcpt"/>
</dbReference>
<dbReference type="PRINTS" id="PR00248">
    <property type="entry name" value="GPCRMGR"/>
</dbReference>
<keyword evidence="8" id="KW-0675">Receptor</keyword>
<sequence>MKIDVLLLLLLCWCCCFTRGQWTQRKTAILEGDMTIGYLFSMHEQPDQKSAHMRTCGRIWEEYGIQRAEATFQTIERINNDPAILPGIRLGVEIRDDCWYAPVALEQTLEFIRDAVAASPQLTTSSGNNNNNNKTSLEQSSSTPPAALTTPTTANNNNNNNININNNNKRRKVLVGVIGPGSSAVSIQVQNLLQLFHIPQIGYSATSRDLSDKNRFGYFLRVVPPDELQAMAMLQIVQRYNWTYVSAVSTEGSYGESGLQVFREYADREGICVAKEYSILSNDVDHEYDRLLMRIMEEPKARVIVCFCEGETVNAILKAIRRFNQTGHFLLVGSDGWADRLDVVQGYEAEAEGGISIRIHSPPVASFDRDYFALKPDAITRARNPWFQEFWEHRFDCVLNAPAAESSSSSPIMNNMTSSRRGPSSPVNAIISPSSSSSSSSLTNNHKKLCTGDESLRGRYKQDTKMGFVIKATMAMAWALHHLQQSVCGANSSGLCPAMLPIDGSLLRDHLLNVSFPYGTETVQFDSNGNPPGWYDIMNYQRHNKQQYGYVQIGSWRNGTLDMPDWPAKMVTSVCSEPCQRGQIKIIQKELSCCWQCVPCESHQRVLNETACQDCHWGYWPDLHTNECKEIAAEFGKWSDAQSIVAVTLSVVGLLATLATAAVFAWHNNTPVVKASTRELTYIILVGMALCYLTTFPLLAVPSRLSCTLSRILPGFSFSLIFAALLTKTNRIARILAGSKKRICTRKSRWLSLTAQILITMAMIAVEVMLIVSMLILEPADAVKFFPSRSRVLIICDTTTRGLIAPLGFDFFLIGMCTVYAVKTRNLPENFNEAKFIGFAMYTTCVIWVAFVPIYFSGNESKTITLCMCVSLSAVVTLVLLFGPKLYIIIFKPEKNNRSAFTTSADLRIHIVGGTMKYNPHQSSAFSSSSNHATQSTHRSSSITNHDQSNWGDGQQHGVVGRMTSSNRLSHQSEDGGKGAHHVGSHQLNNGDKSRSNMTFLRRAFGSQLDLAAEANSNSLKEVNSPRQLELQRSVEVQTDDIDLYVIANLRRKKMSDSSASVEEDNNDAEDVSPAISWPHRRWASITEKPVADEEDAADIIINLGGTNNVQQFPSPTPSVGLLAADSPAVGFRLSQSAAASGSIFRLNKDDDDFASSDSVINEAYYKLQSLGIIVSKAPNSVDIL</sequence>
<dbReference type="Proteomes" id="UP000789390">
    <property type="component" value="Unassembled WGS sequence"/>
</dbReference>
<evidence type="ECO:0000256" key="10">
    <source>
        <dbReference type="ARBA" id="ARBA00023224"/>
    </source>
</evidence>
<dbReference type="Pfam" id="PF07562">
    <property type="entry name" value="NCD3G"/>
    <property type="match status" value="1"/>
</dbReference>
<keyword evidence="5 13" id="KW-1133">Transmembrane helix</keyword>
<comment type="subcellular location">
    <subcellularLocation>
        <location evidence="1">Cell membrane</location>
        <topology evidence="1">Multi-pass membrane protein</topology>
    </subcellularLocation>
</comment>
<keyword evidence="7 13" id="KW-0472">Membrane</keyword>
<keyword evidence="10" id="KW-0807">Transducer</keyword>
<feature type="transmembrane region" description="Helical" evidence="13">
    <location>
        <begin position="834"/>
        <end position="857"/>
    </location>
</feature>
<evidence type="ECO:0000256" key="2">
    <source>
        <dbReference type="ARBA" id="ARBA00007242"/>
    </source>
</evidence>
<evidence type="ECO:0000256" key="9">
    <source>
        <dbReference type="ARBA" id="ARBA00023180"/>
    </source>
</evidence>
<comment type="caution">
    <text evidence="16">The sequence shown here is derived from an EMBL/GenBank/DDBJ whole genome shotgun (WGS) entry which is preliminary data.</text>
</comment>
<feature type="domain" description="G-protein coupled receptors family 3 profile" evidence="15">
    <location>
        <begin position="642"/>
        <end position="905"/>
    </location>
</feature>
<dbReference type="AlphaFoldDB" id="A0A8J2VZ52"/>
<gene>
    <name evidence="16" type="ORF">DGAL_LOCUS1447</name>
</gene>
<evidence type="ECO:0000259" key="15">
    <source>
        <dbReference type="PROSITE" id="PS50259"/>
    </source>
</evidence>
<evidence type="ECO:0000256" key="4">
    <source>
        <dbReference type="ARBA" id="ARBA00022692"/>
    </source>
</evidence>
<dbReference type="CDD" id="cd15285">
    <property type="entry name" value="7tmC_mGluR_group1"/>
    <property type="match status" value="1"/>
</dbReference>
<dbReference type="InterPro" id="IPR011500">
    <property type="entry name" value="GPCR_3_9-Cys_dom"/>
</dbReference>
<feature type="transmembrane region" description="Helical" evidence="13">
    <location>
        <begin position="712"/>
        <end position="729"/>
    </location>
</feature>
<evidence type="ECO:0000256" key="1">
    <source>
        <dbReference type="ARBA" id="ARBA00004651"/>
    </source>
</evidence>
<keyword evidence="17" id="KW-1185">Reference proteome</keyword>
<evidence type="ECO:0000256" key="11">
    <source>
        <dbReference type="ARBA" id="ARBA00054813"/>
    </source>
</evidence>
<dbReference type="InterPro" id="IPR017978">
    <property type="entry name" value="GPCR_3_C"/>
</dbReference>
<evidence type="ECO:0000256" key="5">
    <source>
        <dbReference type="ARBA" id="ARBA00022989"/>
    </source>
</evidence>
<dbReference type="FunFam" id="2.10.50.30:FF:000001">
    <property type="entry name" value="metabotropic glutamate receptor 1"/>
    <property type="match status" value="1"/>
</dbReference>
<name>A0A8J2VZ52_9CRUS</name>
<evidence type="ECO:0000256" key="8">
    <source>
        <dbReference type="ARBA" id="ARBA00023170"/>
    </source>
</evidence>
<dbReference type="OrthoDB" id="425344at2759"/>
<evidence type="ECO:0000313" key="17">
    <source>
        <dbReference type="Proteomes" id="UP000789390"/>
    </source>
</evidence>
<evidence type="ECO:0000256" key="13">
    <source>
        <dbReference type="SAM" id="Phobius"/>
    </source>
</evidence>
<feature type="compositionally biased region" description="Low complexity" evidence="12">
    <location>
        <begin position="406"/>
        <end position="441"/>
    </location>
</feature>
<feature type="transmembrane region" description="Helical" evidence="13">
    <location>
        <begin position="644"/>
        <end position="668"/>
    </location>
</feature>
<evidence type="ECO:0000256" key="12">
    <source>
        <dbReference type="SAM" id="MobiDB-lite"/>
    </source>
</evidence>
<keyword evidence="3" id="KW-1003">Cell membrane</keyword>
<dbReference type="Pfam" id="PF00003">
    <property type="entry name" value="7tm_3"/>
    <property type="match status" value="1"/>
</dbReference>
<evidence type="ECO:0000256" key="14">
    <source>
        <dbReference type="SAM" id="SignalP"/>
    </source>
</evidence>
<comment type="similarity">
    <text evidence="2">Belongs to the G-protein coupled receptor 3 family.</text>
</comment>
<dbReference type="EMBL" id="CAKKLH010000016">
    <property type="protein sequence ID" value="CAH0099317.1"/>
    <property type="molecule type" value="Genomic_DNA"/>
</dbReference>
<dbReference type="Gene3D" id="2.10.50.30">
    <property type="entry name" value="GPCR, family 3, nine cysteines domain"/>
    <property type="match status" value="1"/>
</dbReference>
<keyword evidence="14" id="KW-0732">Signal</keyword>
<dbReference type="InterPro" id="IPR001828">
    <property type="entry name" value="ANF_lig-bd_rcpt"/>
</dbReference>
<feature type="region of interest" description="Disordered" evidence="12">
    <location>
        <begin position="922"/>
        <end position="994"/>
    </location>
</feature>
<dbReference type="CDD" id="cd06374">
    <property type="entry name" value="PBP1_mGluR_groupI"/>
    <property type="match status" value="1"/>
</dbReference>
<feature type="region of interest" description="Disordered" evidence="12">
    <location>
        <begin position="405"/>
        <end position="450"/>
    </location>
</feature>
<dbReference type="GO" id="GO:0005886">
    <property type="term" value="C:plasma membrane"/>
    <property type="evidence" value="ECO:0007669"/>
    <property type="project" value="UniProtKB-SubCell"/>
</dbReference>
<reference evidence="16" key="1">
    <citation type="submission" date="2021-11" db="EMBL/GenBank/DDBJ databases">
        <authorList>
            <person name="Schell T."/>
        </authorList>
    </citation>
    <scope>NUCLEOTIDE SEQUENCE</scope>
    <source>
        <strain evidence="16">M5</strain>
    </source>
</reference>
<feature type="transmembrane region" description="Helical" evidence="13">
    <location>
        <begin position="750"/>
        <end position="777"/>
    </location>
</feature>
<feature type="signal peptide" evidence="14">
    <location>
        <begin position="1"/>
        <end position="20"/>
    </location>
</feature>
<feature type="compositionally biased region" description="Low complexity" evidence="12">
    <location>
        <begin position="140"/>
        <end position="165"/>
    </location>
</feature>
<comment type="function">
    <text evidence="11">G-protein coupled receptor for glutamate. Ligand binding causes a conformation change that triggers signaling via guanine nucleotide-binding proteins (G proteins) and modulates the activity of down-stream effectors.</text>
</comment>
<evidence type="ECO:0000256" key="6">
    <source>
        <dbReference type="ARBA" id="ARBA00023040"/>
    </source>
</evidence>
<feature type="transmembrane region" description="Helical" evidence="13">
    <location>
        <begin position="803"/>
        <end position="822"/>
    </location>
</feature>
<keyword evidence="9" id="KW-0325">Glycoprotein</keyword>
<dbReference type="FunFam" id="3.40.50.2300:FF:000145">
    <property type="entry name" value="Glutamate receptor, metabotropic"/>
    <property type="match status" value="1"/>
</dbReference>
<keyword evidence="6" id="KW-0297">G-protein coupled receptor</keyword>
<feature type="chain" id="PRO_5035285666" description="G-protein coupled receptors family 3 profile domain-containing protein" evidence="14">
    <location>
        <begin position="21"/>
        <end position="1185"/>
    </location>
</feature>
<protein>
    <recommendedName>
        <fullName evidence="15">G-protein coupled receptors family 3 profile domain-containing protein</fullName>
    </recommendedName>
</protein>
<evidence type="ECO:0000256" key="7">
    <source>
        <dbReference type="ARBA" id="ARBA00023136"/>
    </source>
</evidence>
<dbReference type="Gene3D" id="3.40.50.2300">
    <property type="match status" value="2"/>
</dbReference>
<feature type="transmembrane region" description="Helical" evidence="13">
    <location>
        <begin position="863"/>
        <end position="882"/>
    </location>
</feature>
<dbReference type="InterPro" id="IPR028082">
    <property type="entry name" value="Peripla_BP_I"/>
</dbReference>
<feature type="region of interest" description="Disordered" evidence="12">
    <location>
        <begin position="121"/>
        <end position="165"/>
    </location>
</feature>
<dbReference type="PRINTS" id="PR00593">
    <property type="entry name" value="MTABOTROPICR"/>
</dbReference>
<dbReference type="PROSITE" id="PS50259">
    <property type="entry name" value="G_PROTEIN_RECEP_F3_4"/>
    <property type="match status" value="1"/>
</dbReference>
<keyword evidence="4 13" id="KW-0812">Transmembrane</keyword>
<dbReference type="Pfam" id="PF01094">
    <property type="entry name" value="ANF_receptor"/>
    <property type="match status" value="1"/>
</dbReference>
<accession>A0A8J2VZ52</accession>
<dbReference type="PANTHER" id="PTHR24060">
    <property type="entry name" value="METABOTROPIC GLUTAMATE RECEPTOR"/>
    <property type="match status" value="1"/>
</dbReference>